<evidence type="ECO:0000256" key="2">
    <source>
        <dbReference type="SAM" id="SignalP"/>
    </source>
</evidence>
<sequence>MKKLLSGLLVIILCFGNVSFARAEDEPTDNEKAIAIIDGFIQEMEELGDESFNDEVIGKELSDSYLWAKRLENAKKNIFINSKSMYEFCNDLGEFIGGQSILNYYDKIDDYEERYYSNNSYNRLYSQLMFLEEYIQGKTNYSLNDIIQRGKTLSDNYNTLDNYMWLWEVNFLLNRRFQNTNLYKQASATYIWSTLYNNTGECINQYTINENVYRYTTKSERLDDFIKCLELLNDELENPFMQAMTVNVKVDKTAYDKYTEQKLNVTPAKSSNNSTTTSKTNTTTNTDNKDVVNVSVAGKKVSNMKLVAKKVKIKVVFAAMPNATKYQIQVATNKKFKKALKYTVMKPTKTIKKLKRNKVYYVRVRAISGKTKSKWVKKKIRMK</sequence>
<proteinExistence type="predicted"/>
<evidence type="ECO:0000256" key="1">
    <source>
        <dbReference type="SAM" id="MobiDB-lite"/>
    </source>
</evidence>
<protein>
    <recommendedName>
        <fullName evidence="5">Fibronectin type-III domain-containing protein</fullName>
    </recommendedName>
</protein>
<dbReference type="Proteomes" id="UP000190814">
    <property type="component" value="Unassembled WGS sequence"/>
</dbReference>
<keyword evidence="2" id="KW-0732">Signal</keyword>
<dbReference type="EMBL" id="FUXZ01000011">
    <property type="protein sequence ID" value="SKA69398.1"/>
    <property type="molecule type" value="Genomic_DNA"/>
</dbReference>
<name>A0A1T4VX64_9FIRM</name>
<feature type="chain" id="PRO_5012482092" description="Fibronectin type-III domain-containing protein" evidence="2">
    <location>
        <begin position="24"/>
        <end position="383"/>
    </location>
</feature>
<dbReference type="Gene3D" id="2.60.40.10">
    <property type="entry name" value="Immunoglobulins"/>
    <property type="match status" value="1"/>
</dbReference>
<dbReference type="SUPFAM" id="SSF49265">
    <property type="entry name" value="Fibronectin type III"/>
    <property type="match status" value="1"/>
</dbReference>
<evidence type="ECO:0008006" key="5">
    <source>
        <dbReference type="Google" id="ProtNLM"/>
    </source>
</evidence>
<reference evidence="3 4" key="1">
    <citation type="submission" date="2017-02" db="EMBL/GenBank/DDBJ databases">
        <authorList>
            <person name="Peterson S.W."/>
        </authorList>
    </citation>
    <scope>NUCLEOTIDE SEQUENCE [LARGE SCALE GENOMIC DNA]</scope>
    <source>
        <strain evidence="3 4">ATCC 35992</strain>
    </source>
</reference>
<dbReference type="InterPro" id="IPR013783">
    <property type="entry name" value="Ig-like_fold"/>
</dbReference>
<keyword evidence="4" id="KW-1185">Reference proteome</keyword>
<gene>
    <name evidence="3" type="ORF">SAMN02745111_01837</name>
</gene>
<dbReference type="RefSeq" id="WP_078766686.1">
    <property type="nucleotide sequence ID" value="NZ_FUXZ01000011.1"/>
</dbReference>
<dbReference type="STRING" id="39495.SAMN02745111_01837"/>
<dbReference type="AlphaFoldDB" id="A0A1T4VX64"/>
<accession>A0A1T4VX64</accession>
<feature type="signal peptide" evidence="2">
    <location>
        <begin position="1"/>
        <end position="23"/>
    </location>
</feature>
<evidence type="ECO:0000313" key="3">
    <source>
        <dbReference type="EMBL" id="SKA69398.1"/>
    </source>
</evidence>
<dbReference type="InterPro" id="IPR036116">
    <property type="entry name" value="FN3_sf"/>
</dbReference>
<organism evidence="3 4">
    <name type="scientific">Eubacterium uniforme</name>
    <dbReference type="NCBI Taxonomy" id="39495"/>
    <lineage>
        <taxon>Bacteria</taxon>
        <taxon>Bacillati</taxon>
        <taxon>Bacillota</taxon>
        <taxon>Clostridia</taxon>
        <taxon>Eubacteriales</taxon>
        <taxon>Eubacteriaceae</taxon>
        <taxon>Eubacterium</taxon>
    </lineage>
</organism>
<evidence type="ECO:0000313" key="4">
    <source>
        <dbReference type="Proteomes" id="UP000190814"/>
    </source>
</evidence>
<feature type="compositionally biased region" description="Low complexity" evidence="1">
    <location>
        <begin position="269"/>
        <end position="285"/>
    </location>
</feature>
<feature type="region of interest" description="Disordered" evidence="1">
    <location>
        <begin position="266"/>
        <end position="285"/>
    </location>
</feature>